<protein>
    <recommendedName>
        <fullName evidence="8">L-lactate permease</fullName>
    </recommendedName>
</protein>
<feature type="transmembrane region" description="Helical" evidence="8">
    <location>
        <begin position="195"/>
        <end position="217"/>
    </location>
</feature>
<feature type="transmembrane region" description="Helical" evidence="8">
    <location>
        <begin position="446"/>
        <end position="467"/>
    </location>
</feature>
<feature type="transmembrane region" description="Helical" evidence="8">
    <location>
        <begin position="31"/>
        <end position="49"/>
    </location>
</feature>
<feature type="transmembrane region" description="Helical" evidence="8">
    <location>
        <begin position="402"/>
        <end position="426"/>
    </location>
</feature>
<dbReference type="NCBIfam" id="TIGR00795">
    <property type="entry name" value="lctP"/>
    <property type="match status" value="1"/>
</dbReference>
<feature type="transmembrane region" description="Helical" evidence="8">
    <location>
        <begin position="103"/>
        <end position="123"/>
    </location>
</feature>
<keyword evidence="7 8" id="KW-0472">Membrane</keyword>
<feature type="transmembrane region" description="Helical" evidence="8">
    <location>
        <begin position="316"/>
        <end position="334"/>
    </location>
</feature>
<comment type="caution">
    <text evidence="9">The sequence shown here is derived from an EMBL/GenBank/DDBJ whole genome shotgun (WGS) entry which is preliminary data.</text>
</comment>
<dbReference type="EMBL" id="JBBYAF010000024">
    <property type="protein sequence ID" value="MEL3973195.1"/>
    <property type="molecule type" value="Genomic_DNA"/>
</dbReference>
<feature type="transmembrane region" description="Helical" evidence="8">
    <location>
        <begin position="158"/>
        <end position="175"/>
    </location>
</feature>
<sequence>MSTGVLAILSLLPILAVGIFLVGLRWPASKAMPISYIVAVGLALFVWKVPGANVAAASVNGLVVAGTLLFIIFGAILLLNTLQESGGIKTIRQGFTDISADRRIQVIIVAWLFGSFIEGSAGFGTPAAVAVPLLVGLGFPAMAAVIAGMVIQSTPVSFGAVGTPILVGVQTGLSADAGITSDLLAFVTDIGTKVALLHMVTGTLIPLFVVALMTRFFGKNKSFSEGIKVWKFALFAAFSMTIPYLIVANVLGPEFPSMIGGLVGLAIVITAAKKGFLISKKEEVWDFEEKSKWDSEWSGSLEIKDIAHKSGSMSMVRAWTPYILVGLFLVLTRLKSLPFLEWLQSWTVSFPNLFGTDISSSFQPLYLPGTIFIAVSVITFFLHGMNGSAYKRAWAQSGKTMIAASTALVFTVPMVQVFLNTGGGAAGFEKMPIELANGVAAIAGDYWPFFSTFIGGIGAFIAGSNTVSNMMFSLFQYDVGSQMGVDASWIVALQAVGGAAGNMICVHNVVAASAVVGLVGKEGAVIRKTLLPFAYYALFAGSLGYSIVWYSQKGIFNLGTFIAALIAMAAIYVIATNKKRTSLLVTKNIGSPKVKQG</sequence>
<feature type="transmembrane region" description="Helical" evidence="8">
    <location>
        <begin position="61"/>
        <end position="82"/>
    </location>
</feature>
<feature type="transmembrane region" description="Helical" evidence="8">
    <location>
        <begin position="555"/>
        <end position="575"/>
    </location>
</feature>
<dbReference type="Pfam" id="PF02652">
    <property type="entry name" value="Lactate_perm"/>
    <property type="match status" value="1"/>
</dbReference>
<evidence type="ECO:0000313" key="10">
    <source>
        <dbReference type="Proteomes" id="UP001389717"/>
    </source>
</evidence>
<proteinExistence type="inferred from homology"/>
<comment type="caution">
    <text evidence="8">Lacks conserved residue(s) required for the propagation of feature annotation.</text>
</comment>
<dbReference type="PANTHER" id="PTHR30003">
    <property type="entry name" value="L-LACTATE PERMEASE"/>
    <property type="match status" value="1"/>
</dbReference>
<feature type="transmembrane region" description="Helical" evidence="8">
    <location>
        <begin position="530"/>
        <end position="549"/>
    </location>
</feature>
<feature type="transmembrane region" description="Helical" evidence="8">
    <location>
        <begin position="365"/>
        <end position="382"/>
    </location>
</feature>
<name>A0ABU9KAR9_9BACI</name>
<dbReference type="RefSeq" id="WP_341984265.1">
    <property type="nucleotide sequence ID" value="NZ_JBBYAF010000024.1"/>
</dbReference>
<evidence type="ECO:0000256" key="8">
    <source>
        <dbReference type="RuleBase" id="RU365092"/>
    </source>
</evidence>
<keyword evidence="10" id="KW-1185">Reference proteome</keyword>
<dbReference type="InterPro" id="IPR003804">
    <property type="entry name" value="Lactate_perm"/>
</dbReference>
<keyword evidence="6 8" id="KW-1133">Transmembrane helix</keyword>
<evidence type="ECO:0000256" key="7">
    <source>
        <dbReference type="ARBA" id="ARBA00023136"/>
    </source>
</evidence>
<comment type="function">
    <text evidence="8">Uptake of L-lactate across the membrane. Can also transport D-lactate and glycolate.</text>
</comment>
<feature type="transmembrane region" description="Helical" evidence="8">
    <location>
        <begin position="255"/>
        <end position="272"/>
    </location>
</feature>
<accession>A0ABU9KAR9</accession>
<organism evidence="9 10">
    <name type="scientific">Rossellomorea oryzaecorticis</name>
    <dbReference type="NCBI Taxonomy" id="1396505"/>
    <lineage>
        <taxon>Bacteria</taxon>
        <taxon>Bacillati</taxon>
        <taxon>Bacillota</taxon>
        <taxon>Bacilli</taxon>
        <taxon>Bacillales</taxon>
        <taxon>Bacillaceae</taxon>
        <taxon>Rossellomorea</taxon>
    </lineage>
</organism>
<dbReference type="PANTHER" id="PTHR30003:SF0">
    <property type="entry name" value="GLYCOLATE PERMEASE GLCA-RELATED"/>
    <property type="match status" value="1"/>
</dbReference>
<evidence type="ECO:0000256" key="2">
    <source>
        <dbReference type="ARBA" id="ARBA00010100"/>
    </source>
</evidence>
<evidence type="ECO:0000256" key="5">
    <source>
        <dbReference type="ARBA" id="ARBA00022692"/>
    </source>
</evidence>
<evidence type="ECO:0000313" key="9">
    <source>
        <dbReference type="EMBL" id="MEL3973195.1"/>
    </source>
</evidence>
<reference evidence="9 10" key="1">
    <citation type="submission" date="2024-04" db="EMBL/GenBank/DDBJ databases">
        <title>Bacillus oryzaecorticis sp. nov., a moderately halophilic bacterium isolated from rice husks.</title>
        <authorList>
            <person name="Zhu H.-S."/>
        </authorList>
    </citation>
    <scope>NUCLEOTIDE SEQUENCE [LARGE SCALE GENOMIC DNA]</scope>
    <source>
        <strain evidence="9 10">ZC255</strain>
    </source>
</reference>
<feature type="transmembrane region" description="Helical" evidence="8">
    <location>
        <begin position="229"/>
        <end position="249"/>
    </location>
</feature>
<keyword evidence="5 8" id="KW-0812">Transmembrane</keyword>
<comment type="similarity">
    <text evidence="2 8">Belongs to the lactate permease family.</text>
</comment>
<comment type="subcellular location">
    <subcellularLocation>
        <location evidence="1 8">Cell membrane</location>
        <topology evidence="1 8">Multi-pass membrane protein</topology>
    </subcellularLocation>
</comment>
<gene>
    <name evidence="9" type="ORF">AAEO50_12985</name>
</gene>
<evidence type="ECO:0000256" key="3">
    <source>
        <dbReference type="ARBA" id="ARBA00022448"/>
    </source>
</evidence>
<evidence type="ECO:0000256" key="1">
    <source>
        <dbReference type="ARBA" id="ARBA00004651"/>
    </source>
</evidence>
<feature type="transmembrane region" description="Helical" evidence="8">
    <location>
        <begin position="6"/>
        <end position="24"/>
    </location>
</feature>
<feature type="transmembrane region" description="Helical" evidence="8">
    <location>
        <begin position="129"/>
        <end position="151"/>
    </location>
</feature>
<keyword evidence="3 8" id="KW-0813">Transport</keyword>
<evidence type="ECO:0000256" key="6">
    <source>
        <dbReference type="ARBA" id="ARBA00022989"/>
    </source>
</evidence>
<evidence type="ECO:0000256" key="4">
    <source>
        <dbReference type="ARBA" id="ARBA00022475"/>
    </source>
</evidence>
<dbReference type="Proteomes" id="UP001389717">
    <property type="component" value="Unassembled WGS sequence"/>
</dbReference>
<keyword evidence="4 8" id="KW-1003">Cell membrane</keyword>